<evidence type="ECO:0000313" key="2">
    <source>
        <dbReference type="Proteomes" id="UP000601789"/>
    </source>
</evidence>
<proteinExistence type="predicted"/>
<reference evidence="1 2" key="1">
    <citation type="submission" date="2020-10" db="EMBL/GenBank/DDBJ databases">
        <title>Aquamicrobium zhengzhouensis sp. nov., a exopolysaccharide producing bacterium isolated from farmland soil.</title>
        <authorList>
            <person name="Wang X."/>
        </authorList>
    </citation>
    <scope>NUCLEOTIDE SEQUENCE [LARGE SCALE GENOMIC DNA]</scope>
    <source>
        <strain evidence="2">cd-1</strain>
    </source>
</reference>
<comment type="caution">
    <text evidence="1">The sequence shown here is derived from an EMBL/GenBank/DDBJ whole genome shotgun (WGS) entry which is preliminary data.</text>
</comment>
<accession>A0ABS0SGZ1</accession>
<gene>
    <name evidence="1" type="ORF">IOD40_18100</name>
</gene>
<protein>
    <submittedName>
        <fullName evidence="1">Uncharacterized protein</fullName>
    </submittedName>
</protein>
<keyword evidence="2" id="KW-1185">Reference proteome</keyword>
<dbReference type="Proteomes" id="UP000601789">
    <property type="component" value="Unassembled WGS sequence"/>
</dbReference>
<organism evidence="1 2">
    <name type="scientific">Aquamicrobium zhengzhouense</name>
    <dbReference type="NCBI Taxonomy" id="2781738"/>
    <lineage>
        <taxon>Bacteria</taxon>
        <taxon>Pseudomonadati</taxon>
        <taxon>Pseudomonadota</taxon>
        <taxon>Alphaproteobacteria</taxon>
        <taxon>Hyphomicrobiales</taxon>
        <taxon>Phyllobacteriaceae</taxon>
        <taxon>Aquamicrobium</taxon>
    </lineage>
</organism>
<dbReference type="EMBL" id="JADGMQ010000018">
    <property type="protein sequence ID" value="MBI1622574.1"/>
    <property type="molecule type" value="Genomic_DNA"/>
</dbReference>
<name>A0ABS0SGZ1_9HYPH</name>
<sequence length="288" mass="31717">MLTASAATQTETIFDLAYQADNDNLYVRLIHDDPEDRPRPQRHKAFRGDELPITIPGGKTEARLVLATFGVGGDCSISRACANANLPLDRGWCGELKEPPAPRAWKPRKHKKPVRDDLDNWPLAEALRRDGRESDLPAVVRYRDLFDAVFACPFSLDVSIGADGESGIGRAYRDVLKGAEEVDKAAKAGWPSDKIPGAEISYRERRRTVKQSAHMGWWAGMSDEGAAPSSSLLDFGYREGDRHDRIDGVPVLVALKEAIDVNPFGDCADGMDIRYGTCSTSPRSAIHR</sequence>
<dbReference type="RefSeq" id="WP_198478108.1">
    <property type="nucleotide sequence ID" value="NZ_JADGMQ010000018.1"/>
</dbReference>
<evidence type="ECO:0000313" key="1">
    <source>
        <dbReference type="EMBL" id="MBI1622574.1"/>
    </source>
</evidence>